<proteinExistence type="inferred from homology"/>
<feature type="region of interest" description="Disordered" evidence="8">
    <location>
        <begin position="336"/>
        <end position="394"/>
    </location>
</feature>
<dbReference type="GO" id="GO:0032783">
    <property type="term" value="C:super elongation complex"/>
    <property type="evidence" value="ECO:0007669"/>
    <property type="project" value="InterPro"/>
</dbReference>
<evidence type="ECO:0000256" key="2">
    <source>
        <dbReference type="ARBA" id="ARBA00007798"/>
    </source>
</evidence>
<comment type="subcellular location">
    <subcellularLocation>
        <location evidence="1">Nucleus</location>
    </subcellularLocation>
</comment>
<evidence type="ECO:0000256" key="1">
    <source>
        <dbReference type="ARBA" id="ARBA00004123"/>
    </source>
</evidence>
<evidence type="ECO:0000256" key="7">
    <source>
        <dbReference type="ARBA" id="ARBA00023242"/>
    </source>
</evidence>
<dbReference type="Proteomes" id="UP000054166">
    <property type="component" value="Unassembled WGS sequence"/>
</dbReference>
<dbReference type="GO" id="GO:0006368">
    <property type="term" value="P:transcription elongation by RNA polymerase II"/>
    <property type="evidence" value="ECO:0007669"/>
    <property type="project" value="InterPro"/>
</dbReference>
<dbReference type="InParanoid" id="A0A0C3G066"/>
<accession>A0A0C3G066</accession>
<keyword evidence="3" id="KW-0597">Phosphoprotein</keyword>
<dbReference type="EMBL" id="KN832989">
    <property type="protein sequence ID" value="KIM83951.1"/>
    <property type="molecule type" value="Genomic_DNA"/>
</dbReference>
<evidence type="ECO:0000256" key="4">
    <source>
        <dbReference type="ARBA" id="ARBA00023015"/>
    </source>
</evidence>
<dbReference type="PANTHER" id="PTHR15970">
    <property type="entry name" value="ELL-ASSOCIATED FACTOR EAF"/>
    <property type="match status" value="1"/>
</dbReference>
<feature type="compositionally biased region" description="Basic and acidic residues" evidence="8">
    <location>
        <begin position="67"/>
        <end position="81"/>
    </location>
</feature>
<dbReference type="STRING" id="765440.A0A0C3G066"/>
<evidence type="ECO:0000313" key="11">
    <source>
        <dbReference type="Proteomes" id="UP000054166"/>
    </source>
</evidence>
<keyword evidence="11" id="KW-1185">Reference proteome</keyword>
<dbReference type="OrthoDB" id="125903at2759"/>
<evidence type="ECO:0000256" key="8">
    <source>
        <dbReference type="SAM" id="MobiDB-lite"/>
    </source>
</evidence>
<protein>
    <recommendedName>
        <fullName evidence="9">Transcription elongation factor Eaf N-terminal domain-containing protein</fullName>
    </recommendedName>
</protein>
<sequence length="394" mass="42983">MAATDSSWMPASGRHQVSIGTSLGRALKARKGAPPTKRANIPDRDFYSFRYNFKPESIDSSKPGSVEIKRGRDSTSVKVERSSAQAGESHIFSGSEAPAKEWECVLIYDEETGHFALEKMDSFMIINYDKKTTINNRTSTSPMPPQPSWPPISKEALEDLDLEAQLERDLGLEEDAVGEPDDELEYMAPRQEEEEEEAVEIPSRPPSPPKSKPQRPPKVTAPLVNSRPAPVKGKGKAKREYTDTSDGEVESLEFGQQTKRLRPSPPSEGLALPGTFSAPSPLVDPPSNQALPASDSEEDWDEVAAAEPAPPTPLQNDVYIEEGGADVEEIDMTAFEAEMNETLEEDDEDFLAAAVGSEHDPPTSGRPTSLGQFAGGEPSQDEDDYSSSDESDDE</sequence>
<feature type="compositionally biased region" description="Acidic residues" evidence="8">
    <location>
        <begin position="338"/>
        <end position="350"/>
    </location>
</feature>
<dbReference type="Pfam" id="PF09816">
    <property type="entry name" value="EAF"/>
    <property type="match status" value="1"/>
</dbReference>
<keyword evidence="4" id="KW-0805">Transcription regulation</keyword>
<reference evidence="10 11" key="1">
    <citation type="submission" date="2014-04" db="EMBL/GenBank/DDBJ databases">
        <authorList>
            <consortium name="DOE Joint Genome Institute"/>
            <person name="Kuo A."/>
            <person name="Tarkka M."/>
            <person name="Buscot F."/>
            <person name="Kohler A."/>
            <person name="Nagy L.G."/>
            <person name="Floudas D."/>
            <person name="Copeland A."/>
            <person name="Barry K.W."/>
            <person name="Cichocki N."/>
            <person name="Veneault-Fourrey C."/>
            <person name="LaButti K."/>
            <person name="Lindquist E.A."/>
            <person name="Lipzen A."/>
            <person name="Lundell T."/>
            <person name="Morin E."/>
            <person name="Murat C."/>
            <person name="Sun H."/>
            <person name="Tunlid A."/>
            <person name="Henrissat B."/>
            <person name="Grigoriev I.V."/>
            <person name="Hibbett D.S."/>
            <person name="Martin F."/>
            <person name="Nordberg H.P."/>
            <person name="Cantor M.N."/>
            <person name="Hua S.X."/>
        </authorList>
    </citation>
    <scope>NUCLEOTIDE SEQUENCE [LARGE SCALE GENOMIC DNA]</scope>
    <source>
        <strain evidence="10 11">F 1598</strain>
    </source>
</reference>
<keyword evidence="5" id="KW-0010">Activator</keyword>
<feature type="compositionally biased region" description="Acidic residues" evidence="8">
    <location>
        <begin position="379"/>
        <end position="394"/>
    </location>
</feature>
<name>A0A0C3G066_PILCF</name>
<organism evidence="10 11">
    <name type="scientific">Piloderma croceum (strain F 1598)</name>
    <dbReference type="NCBI Taxonomy" id="765440"/>
    <lineage>
        <taxon>Eukaryota</taxon>
        <taxon>Fungi</taxon>
        <taxon>Dikarya</taxon>
        <taxon>Basidiomycota</taxon>
        <taxon>Agaricomycotina</taxon>
        <taxon>Agaricomycetes</taxon>
        <taxon>Agaricomycetidae</taxon>
        <taxon>Atheliales</taxon>
        <taxon>Atheliaceae</taxon>
        <taxon>Piloderma</taxon>
    </lineage>
</organism>
<feature type="compositionally biased region" description="Acidic residues" evidence="8">
    <location>
        <begin position="172"/>
        <end position="185"/>
    </location>
</feature>
<evidence type="ECO:0000256" key="3">
    <source>
        <dbReference type="ARBA" id="ARBA00022553"/>
    </source>
</evidence>
<dbReference type="GO" id="GO:0003711">
    <property type="term" value="F:transcription elongation factor activity"/>
    <property type="evidence" value="ECO:0007669"/>
    <property type="project" value="TreeGrafter"/>
</dbReference>
<reference evidence="11" key="2">
    <citation type="submission" date="2015-01" db="EMBL/GenBank/DDBJ databases">
        <title>Evolutionary Origins and Diversification of the Mycorrhizal Mutualists.</title>
        <authorList>
            <consortium name="DOE Joint Genome Institute"/>
            <consortium name="Mycorrhizal Genomics Consortium"/>
            <person name="Kohler A."/>
            <person name="Kuo A."/>
            <person name="Nagy L.G."/>
            <person name="Floudas D."/>
            <person name="Copeland A."/>
            <person name="Barry K.W."/>
            <person name="Cichocki N."/>
            <person name="Veneault-Fourrey C."/>
            <person name="LaButti K."/>
            <person name="Lindquist E.A."/>
            <person name="Lipzen A."/>
            <person name="Lundell T."/>
            <person name="Morin E."/>
            <person name="Murat C."/>
            <person name="Riley R."/>
            <person name="Ohm R."/>
            <person name="Sun H."/>
            <person name="Tunlid A."/>
            <person name="Henrissat B."/>
            <person name="Grigoriev I.V."/>
            <person name="Hibbett D.S."/>
            <person name="Martin F."/>
        </authorList>
    </citation>
    <scope>NUCLEOTIDE SEQUENCE [LARGE SCALE GENOMIC DNA]</scope>
    <source>
        <strain evidence="11">F 1598</strain>
    </source>
</reference>
<dbReference type="AlphaFoldDB" id="A0A0C3G066"/>
<evidence type="ECO:0000259" key="9">
    <source>
        <dbReference type="Pfam" id="PF09816"/>
    </source>
</evidence>
<feature type="region of interest" description="Disordered" evidence="8">
    <location>
        <begin position="1"/>
        <end position="41"/>
    </location>
</feature>
<feature type="region of interest" description="Disordered" evidence="8">
    <location>
        <begin position="54"/>
        <end position="94"/>
    </location>
</feature>
<keyword evidence="7" id="KW-0539">Nucleus</keyword>
<feature type="domain" description="Transcription elongation factor Eaf N-terminal" evidence="9">
    <location>
        <begin position="20"/>
        <end position="130"/>
    </location>
</feature>
<feature type="compositionally biased region" description="Acidic residues" evidence="8">
    <location>
        <begin position="295"/>
        <end position="304"/>
    </location>
</feature>
<dbReference type="InterPro" id="IPR019194">
    <property type="entry name" value="Tscrpt_elong_fac_Eaf_N"/>
</dbReference>
<keyword evidence="6" id="KW-0804">Transcription</keyword>
<dbReference type="HOGENOM" id="CLU_017136_0_0_1"/>
<feature type="compositionally biased region" description="Pro residues" evidence="8">
    <location>
        <begin position="203"/>
        <end position="216"/>
    </location>
</feature>
<evidence type="ECO:0000256" key="5">
    <source>
        <dbReference type="ARBA" id="ARBA00023159"/>
    </source>
</evidence>
<feature type="region of interest" description="Disordered" evidence="8">
    <location>
        <begin position="135"/>
        <end position="317"/>
    </location>
</feature>
<dbReference type="PANTHER" id="PTHR15970:SF2">
    <property type="entry name" value="ELL-ASSOCIATED FACTOR EAF"/>
    <property type="match status" value="1"/>
</dbReference>
<evidence type="ECO:0000313" key="10">
    <source>
        <dbReference type="EMBL" id="KIM83951.1"/>
    </source>
</evidence>
<gene>
    <name evidence="10" type="ORF">PILCRDRAFT_818981</name>
</gene>
<evidence type="ECO:0000256" key="6">
    <source>
        <dbReference type="ARBA" id="ARBA00023163"/>
    </source>
</evidence>
<comment type="similarity">
    <text evidence="2">Belongs to the EAF family.</text>
</comment>
<dbReference type="InterPro" id="IPR027093">
    <property type="entry name" value="EAF_fam"/>
</dbReference>